<keyword evidence="2" id="KW-0472">Membrane</keyword>
<evidence type="ECO:0000256" key="2">
    <source>
        <dbReference type="SAM" id="Phobius"/>
    </source>
</evidence>
<accession>A0ABV6M362</accession>
<dbReference type="RefSeq" id="WP_377251179.1">
    <property type="nucleotide sequence ID" value="NZ_JBHLUH010000021.1"/>
</dbReference>
<comment type="caution">
    <text evidence="3">The sequence shown here is derived from an EMBL/GenBank/DDBJ whole genome shotgun (WGS) entry which is preliminary data.</text>
</comment>
<protein>
    <submittedName>
        <fullName evidence="3">Uncharacterized protein</fullName>
    </submittedName>
</protein>
<gene>
    <name evidence="3" type="ORF">ACFFIA_14880</name>
</gene>
<evidence type="ECO:0000313" key="3">
    <source>
        <dbReference type="EMBL" id="MFC0528944.1"/>
    </source>
</evidence>
<feature type="transmembrane region" description="Helical" evidence="2">
    <location>
        <begin position="41"/>
        <end position="58"/>
    </location>
</feature>
<keyword evidence="2" id="KW-1133">Transmembrane helix</keyword>
<reference evidence="3 4" key="1">
    <citation type="submission" date="2024-09" db="EMBL/GenBank/DDBJ databases">
        <authorList>
            <person name="Sun Q."/>
            <person name="Mori K."/>
        </authorList>
    </citation>
    <scope>NUCLEOTIDE SEQUENCE [LARGE SCALE GENOMIC DNA]</scope>
    <source>
        <strain evidence="3 4">TBRC 3947</strain>
    </source>
</reference>
<dbReference type="EMBL" id="JBHLUH010000021">
    <property type="protein sequence ID" value="MFC0528944.1"/>
    <property type="molecule type" value="Genomic_DNA"/>
</dbReference>
<feature type="region of interest" description="Disordered" evidence="1">
    <location>
        <begin position="65"/>
        <end position="101"/>
    </location>
</feature>
<keyword evidence="2" id="KW-0812">Transmembrane</keyword>
<name>A0ABV6M362_9ACTN</name>
<proteinExistence type="predicted"/>
<sequence length="131" mass="13948">MDIRLPASLARRFDVMGFLAVLVTGILLISVGILGTAAEKVVIDLVAACCGMQIAISLRRRAPMRRKEGATRARPDAFADRRRELETDNTQSGTENSAEGAAAHFQLSVRGLLTGVGMNVRWPSPQGGTAG</sequence>
<evidence type="ECO:0000256" key="1">
    <source>
        <dbReference type="SAM" id="MobiDB-lite"/>
    </source>
</evidence>
<evidence type="ECO:0000313" key="4">
    <source>
        <dbReference type="Proteomes" id="UP001589867"/>
    </source>
</evidence>
<dbReference type="Proteomes" id="UP001589867">
    <property type="component" value="Unassembled WGS sequence"/>
</dbReference>
<feature type="transmembrane region" description="Helical" evidence="2">
    <location>
        <begin position="12"/>
        <end position="35"/>
    </location>
</feature>
<organism evidence="3 4">
    <name type="scientific">Phytohabitans kaempferiae</name>
    <dbReference type="NCBI Taxonomy" id="1620943"/>
    <lineage>
        <taxon>Bacteria</taxon>
        <taxon>Bacillati</taxon>
        <taxon>Actinomycetota</taxon>
        <taxon>Actinomycetes</taxon>
        <taxon>Micromonosporales</taxon>
        <taxon>Micromonosporaceae</taxon>
    </lineage>
</organism>
<feature type="compositionally biased region" description="Polar residues" evidence="1">
    <location>
        <begin position="88"/>
        <end position="97"/>
    </location>
</feature>
<feature type="compositionally biased region" description="Basic and acidic residues" evidence="1">
    <location>
        <begin position="65"/>
        <end position="86"/>
    </location>
</feature>
<keyword evidence="4" id="KW-1185">Reference proteome</keyword>